<organism evidence="2 3">
    <name type="scientific">Aduncisulcus paluster</name>
    <dbReference type="NCBI Taxonomy" id="2918883"/>
    <lineage>
        <taxon>Eukaryota</taxon>
        <taxon>Metamonada</taxon>
        <taxon>Carpediemonas-like organisms</taxon>
        <taxon>Aduncisulcus</taxon>
    </lineage>
</organism>
<comment type="caution">
    <text evidence="2">The sequence shown here is derived from an EMBL/GenBank/DDBJ whole genome shotgun (WGS) entry which is preliminary data.</text>
</comment>
<reference evidence="2" key="1">
    <citation type="submission" date="2022-03" db="EMBL/GenBank/DDBJ databases">
        <title>Draft genome sequence of Aduncisulcus paluster, a free-living microaerophilic Fornicata.</title>
        <authorList>
            <person name="Yuyama I."/>
            <person name="Kume K."/>
            <person name="Tamura T."/>
            <person name="Inagaki Y."/>
            <person name="Hashimoto T."/>
        </authorList>
    </citation>
    <scope>NUCLEOTIDE SEQUENCE</scope>
    <source>
        <strain evidence="2">NY0171</strain>
    </source>
</reference>
<dbReference type="Proteomes" id="UP001057375">
    <property type="component" value="Unassembled WGS sequence"/>
</dbReference>
<evidence type="ECO:0000313" key="2">
    <source>
        <dbReference type="EMBL" id="GKT25068.1"/>
    </source>
</evidence>
<dbReference type="EMBL" id="BQXS01012564">
    <property type="protein sequence ID" value="GKT25068.1"/>
    <property type="molecule type" value="Genomic_DNA"/>
</dbReference>
<sequence length="341" mass="38970">MTAPPKSLAVYTPRKTSKGFSVYVHSKPIELESSQGKVELYGVPVVESEIEKLDEVKYLDRTMFTAICGEDIPAVKMLLEHVLGECKISFFHLRRECKIRIMVRCDACRNHILNMGQDRPAYVATNPIKILKVGAHAPESSNEDSSAPEGNSGPERESTWPEESDPWDIRVRLPWGVDGAARKEKEREKCRKEMEKSTRYFFSEISAVDSPPQITIPHTSNLSRCLLYLVSTGMLPVTMLALIQDAARRDGLSHHYFPSPYSFRKLKEAISARYSLGCIRYAPIWEYLLSLKEHWTSCDLWNQDDVTGELYHGLRHQVTKWCEKNRLFLNNYSPSTRNVVG</sequence>
<evidence type="ECO:0000256" key="1">
    <source>
        <dbReference type="SAM" id="MobiDB-lite"/>
    </source>
</evidence>
<gene>
    <name evidence="2" type="ORF">ADUPG1_012922</name>
</gene>
<name>A0ABQ5K5Y4_9EUKA</name>
<protein>
    <submittedName>
        <fullName evidence="2">Uncharacterized protein</fullName>
    </submittedName>
</protein>
<proteinExistence type="predicted"/>
<feature type="compositionally biased region" description="Polar residues" evidence="1">
    <location>
        <begin position="139"/>
        <end position="149"/>
    </location>
</feature>
<keyword evidence="3" id="KW-1185">Reference proteome</keyword>
<accession>A0ABQ5K5Y4</accession>
<feature type="region of interest" description="Disordered" evidence="1">
    <location>
        <begin position="135"/>
        <end position="163"/>
    </location>
</feature>
<evidence type="ECO:0000313" key="3">
    <source>
        <dbReference type="Proteomes" id="UP001057375"/>
    </source>
</evidence>